<evidence type="ECO:0000313" key="1">
    <source>
        <dbReference type="EMBL" id="KAK9758860.1"/>
    </source>
</evidence>
<proteinExistence type="predicted"/>
<dbReference type="AlphaFoldDB" id="A0AAW1NLK7"/>
<protein>
    <submittedName>
        <fullName evidence="1">Uncharacterized protein</fullName>
    </submittedName>
</protein>
<organism evidence="1 2">
    <name type="scientific">Popillia japonica</name>
    <name type="common">Japanese beetle</name>
    <dbReference type="NCBI Taxonomy" id="7064"/>
    <lineage>
        <taxon>Eukaryota</taxon>
        <taxon>Metazoa</taxon>
        <taxon>Ecdysozoa</taxon>
        <taxon>Arthropoda</taxon>
        <taxon>Hexapoda</taxon>
        <taxon>Insecta</taxon>
        <taxon>Pterygota</taxon>
        <taxon>Neoptera</taxon>
        <taxon>Endopterygota</taxon>
        <taxon>Coleoptera</taxon>
        <taxon>Polyphaga</taxon>
        <taxon>Scarabaeiformia</taxon>
        <taxon>Scarabaeidae</taxon>
        <taxon>Rutelinae</taxon>
        <taxon>Popillia</taxon>
    </lineage>
</organism>
<comment type="caution">
    <text evidence="1">The sequence shown here is derived from an EMBL/GenBank/DDBJ whole genome shotgun (WGS) entry which is preliminary data.</text>
</comment>
<dbReference type="EMBL" id="JASPKY010000003">
    <property type="protein sequence ID" value="KAK9758860.1"/>
    <property type="molecule type" value="Genomic_DNA"/>
</dbReference>
<dbReference type="Proteomes" id="UP001458880">
    <property type="component" value="Unassembled WGS sequence"/>
</dbReference>
<gene>
    <name evidence="1" type="ORF">QE152_g666</name>
</gene>
<name>A0AAW1NLK7_POPJA</name>
<accession>A0AAW1NLK7</accession>
<evidence type="ECO:0000313" key="2">
    <source>
        <dbReference type="Proteomes" id="UP001458880"/>
    </source>
</evidence>
<reference evidence="1 2" key="1">
    <citation type="journal article" date="2024" name="BMC Genomics">
        <title>De novo assembly and annotation of Popillia japonica's genome with initial clues to its potential as an invasive pest.</title>
        <authorList>
            <person name="Cucini C."/>
            <person name="Boschi S."/>
            <person name="Funari R."/>
            <person name="Cardaioli E."/>
            <person name="Iannotti N."/>
            <person name="Marturano G."/>
            <person name="Paoli F."/>
            <person name="Bruttini M."/>
            <person name="Carapelli A."/>
            <person name="Frati F."/>
            <person name="Nardi F."/>
        </authorList>
    </citation>
    <scope>NUCLEOTIDE SEQUENCE [LARGE SCALE GENOMIC DNA]</scope>
    <source>
        <strain evidence="1">DMR45628</strain>
    </source>
</reference>
<keyword evidence="2" id="KW-1185">Reference proteome</keyword>
<sequence length="106" mass="12525">MLYSRRRNGGETILLPPTAKKRYGQSEEIETVTDVRFTSRYVVVGEDWKVTGFQYYHRNISKKKRQHLDNCQRQSLKGTARGRRLDQCSQTELSKRKITTFTINRL</sequence>